<keyword evidence="3" id="KW-1185">Reference proteome</keyword>
<evidence type="ECO:0000256" key="1">
    <source>
        <dbReference type="SAM" id="Phobius"/>
    </source>
</evidence>
<reference evidence="2 3" key="1">
    <citation type="journal article" date="2017" name="Nat. Commun.">
        <title>Genome assembly with in vitro proximity ligation data and whole-genome triplication in lettuce.</title>
        <authorList>
            <person name="Reyes-Chin-Wo S."/>
            <person name="Wang Z."/>
            <person name="Yang X."/>
            <person name="Kozik A."/>
            <person name="Arikit S."/>
            <person name="Song C."/>
            <person name="Xia L."/>
            <person name="Froenicke L."/>
            <person name="Lavelle D.O."/>
            <person name="Truco M.J."/>
            <person name="Xia R."/>
            <person name="Zhu S."/>
            <person name="Xu C."/>
            <person name="Xu H."/>
            <person name="Xu X."/>
            <person name="Cox K."/>
            <person name="Korf I."/>
            <person name="Meyers B.C."/>
            <person name="Michelmore R.W."/>
        </authorList>
    </citation>
    <scope>NUCLEOTIDE SEQUENCE [LARGE SCALE GENOMIC DNA]</scope>
    <source>
        <strain evidence="3">cv. Salinas</strain>
        <tissue evidence="2">Seedlings</tissue>
    </source>
</reference>
<keyword evidence="1" id="KW-0472">Membrane</keyword>
<dbReference type="AlphaFoldDB" id="A0A9R1VDE8"/>
<keyword evidence="1" id="KW-1133">Transmembrane helix</keyword>
<name>A0A9R1VDE8_LACSA</name>
<keyword evidence="1" id="KW-0812">Transmembrane</keyword>
<dbReference type="EMBL" id="NBSK02000005">
    <property type="protein sequence ID" value="KAJ0202725.1"/>
    <property type="molecule type" value="Genomic_DNA"/>
</dbReference>
<evidence type="ECO:0000313" key="2">
    <source>
        <dbReference type="EMBL" id="KAJ0202725.1"/>
    </source>
</evidence>
<proteinExistence type="predicted"/>
<feature type="transmembrane region" description="Helical" evidence="1">
    <location>
        <begin position="6"/>
        <end position="24"/>
    </location>
</feature>
<organism evidence="2 3">
    <name type="scientific">Lactuca sativa</name>
    <name type="common">Garden lettuce</name>
    <dbReference type="NCBI Taxonomy" id="4236"/>
    <lineage>
        <taxon>Eukaryota</taxon>
        <taxon>Viridiplantae</taxon>
        <taxon>Streptophyta</taxon>
        <taxon>Embryophyta</taxon>
        <taxon>Tracheophyta</taxon>
        <taxon>Spermatophyta</taxon>
        <taxon>Magnoliopsida</taxon>
        <taxon>eudicotyledons</taxon>
        <taxon>Gunneridae</taxon>
        <taxon>Pentapetalae</taxon>
        <taxon>asterids</taxon>
        <taxon>campanulids</taxon>
        <taxon>Asterales</taxon>
        <taxon>Asteraceae</taxon>
        <taxon>Cichorioideae</taxon>
        <taxon>Cichorieae</taxon>
        <taxon>Lactucinae</taxon>
        <taxon>Lactuca</taxon>
    </lineage>
</organism>
<accession>A0A9R1VDE8</accession>
<dbReference type="InterPro" id="IPR055298">
    <property type="entry name" value="AtLOH3-like"/>
</dbReference>
<protein>
    <submittedName>
        <fullName evidence="2">Uncharacterized protein</fullName>
    </submittedName>
</protein>
<sequence length="180" mass="20534">MDASQGVVVVHKFLLSYLLLLMLLRTDQLRDTQAEQIAYLIFIDELEIGTGLNQIGTLQRARDTRWSSHLKLVSSLIKMFSPACEVLLKIIEEGIGLIKGDADSIYETITTFDIIFVLHPNFTKKSQDNSNALNLDREIDMPNLSSAYFSRGARARNERSGYTLKHHYRVDIFMKPLIDN</sequence>
<dbReference type="PANTHER" id="PTHR11697:SF231">
    <property type="entry name" value="TTF-TYPE DOMAIN-CONTAINING PROTEIN"/>
    <property type="match status" value="1"/>
</dbReference>
<comment type="caution">
    <text evidence="2">The sequence shown here is derived from an EMBL/GenBank/DDBJ whole genome shotgun (WGS) entry which is preliminary data.</text>
</comment>
<dbReference type="PANTHER" id="PTHR11697">
    <property type="entry name" value="GENERAL TRANSCRIPTION FACTOR 2-RELATED ZINC FINGER PROTEIN"/>
    <property type="match status" value="1"/>
</dbReference>
<dbReference type="Proteomes" id="UP000235145">
    <property type="component" value="Unassembled WGS sequence"/>
</dbReference>
<evidence type="ECO:0000313" key="3">
    <source>
        <dbReference type="Proteomes" id="UP000235145"/>
    </source>
</evidence>
<gene>
    <name evidence="2" type="ORF">LSAT_V11C500284970</name>
</gene>